<dbReference type="InterPro" id="IPR055878">
    <property type="entry name" value="DUF7455"/>
</dbReference>
<protein>
    <recommendedName>
        <fullName evidence="1">DUF7455 domain-containing protein</fullName>
    </recommendedName>
</protein>
<evidence type="ECO:0000259" key="1">
    <source>
        <dbReference type="Pfam" id="PF24254"/>
    </source>
</evidence>
<gene>
    <name evidence="2" type="ORF">SAMN05216174_102179</name>
</gene>
<dbReference type="EMBL" id="FMZZ01000002">
    <property type="protein sequence ID" value="SDC45144.1"/>
    <property type="molecule type" value="Genomic_DNA"/>
</dbReference>
<dbReference type="STRING" id="1271860.SAMN05216174_102179"/>
<keyword evidence="3" id="KW-1185">Reference proteome</keyword>
<dbReference type="Proteomes" id="UP000199501">
    <property type="component" value="Unassembled WGS sequence"/>
</dbReference>
<accession>A0A1G6LPV1</accession>
<dbReference type="OrthoDB" id="3539048at2"/>
<proteinExistence type="predicted"/>
<name>A0A1G6LPV1_9PSEU</name>
<organism evidence="2 3">
    <name type="scientific">Actinokineospora iranica</name>
    <dbReference type="NCBI Taxonomy" id="1271860"/>
    <lineage>
        <taxon>Bacteria</taxon>
        <taxon>Bacillati</taxon>
        <taxon>Actinomycetota</taxon>
        <taxon>Actinomycetes</taxon>
        <taxon>Pseudonocardiales</taxon>
        <taxon>Pseudonocardiaceae</taxon>
        <taxon>Actinokineospora</taxon>
    </lineage>
</organism>
<dbReference type="Pfam" id="PF24254">
    <property type="entry name" value="DUF7455"/>
    <property type="match status" value="1"/>
</dbReference>
<evidence type="ECO:0000313" key="2">
    <source>
        <dbReference type="EMBL" id="SDC45144.1"/>
    </source>
</evidence>
<feature type="domain" description="DUF7455" evidence="1">
    <location>
        <begin position="11"/>
        <end position="58"/>
    </location>
</feature>
<dbReference type="AlphaFoldDB" id="A0A1G6LPV1"/>
<evidence type="ECO:0000313" key="3">
    <source>
        <dbReference type="Proteomes" id="UP000199501"/>
    </source>
</evidence>
<reference evidence="3" key="1">
    <citation type="submission" date="2016-10" db="EMBL/GenBank/DDBJ databases">
        <authorList>
            <person name="Varghese N."/>
            <person name="Submissions S."/>
        </authorList>
    </citation>
    <scope>NUCLEOTIDE SEQUENCE [LARGE SCALE GENOMIC DNA]</scope>
    <source>
        <strain evidence="3">IBRC-M 10403</strain>
    </source>
</reference>
<dbReference type="RefSeq" id="WP_091448963.1">
    <property type="nucleotide sequence ID" value="NZ_FMZZ01000002.1"/>
</dbReference>
<sequence>MTTTTLTRPELTAADRCDRCGAAAQVRAVLPSGGELLFCGHHARAHEDRLRELAAELQKG</sequence>